<evidence type="ECO:0000259" key="25">
    <source>
        <dbReference type="PROSITE" id="PS50109"/>
    </source>
</evidence>
<dbReference type="InterPro" id="IPR004358">
    <property type="entry name" value="Sig_transdc_His_kin-like_C"/>
</dbReference>
<dbReference type="Gene3D" id="3.30.565.10">
    <property type="entry name" value="Histidine kinase-like ATPase, C-terminal domain"/>
    <property type="match status" value="1"/>
</dbReference>
<evidence type="ECO:0000259" key="27">
    <source>
        <dbReference type="PROSITE" id="PS50112"/>
    </source>
</evidence>
<dbReference type="Pfam" id="PF00989">
    <property type="entry name" value="PAS"/>
    <property type="match status" value="1"/>
</dbReference>
<evidence type="ECO:0000313" key="30">
    <source>
        <dbReference type="EMBL" id="TLG90789.1"/>
    </source>
</evidence>
<dbReference type="InterPro" id="IPR013767">
    <property type="entry name" value="PAS_fold"/>
</dbReference>
<dbReference type="PANTHER" id="PTHR43047">
    <property type="entry name" value="TWO-COMPONENT HISTIDINE PROTEIN KINASE"/>
    <property type="match status" value="1"/>
</dbReference>
<evidence type="ECO:0000256" key="17">
    <source>
        <dbReference type="ARBA" id="ARBA00023136"/>
    </source>
</evidence>
<organism evidence="30 31">
    <name type="scientific">Pseudomonas edaphica</name>
    <dbReference type="NCBI Taxonomy" id="2006980"/>
    <lineage>
        <taxon>Bacteria</taxon>
        <taxon>Pseudomonadati</taxon>
        <taxon>Pseudomonadota</taxon>
        <taxon>Gammaproteobacteria</taxon>
        <taxon>Pseudomonadales</taxon>
        <taxon>Pseudomonadaceae</taxon>
        <taxon>Pseudomonas</taxon>
    </lineage>
</organism>
<keyword evidence="15" id="KW-0902">Two-component regulatory system</keyword>
<dbReference type="PROSITE" id="PS50112">
    <property type="entry name" value="PAS"/>
    <property type="match status" value="1"/>
</dbReference>
<dbReference type="PRINTS" id="PR00344">
    <property type="entry name" value="BCTRLSENSOR"/>
</dbReference>
<dbReference type="SUPFAM" id="SSF52172">
    <property type="entry name" value="CheY-like"/>
    <property type="match status" value="1"/>
</dbReference>
<feature type="domain" description="PAS" evidence="27">
    <location>
        <begin position="573"/>
        <end position="645"/>
    </location>
</feature>
<dbReference type="RefSeq" id="WP_138451849.1">
    <property type="nucleotide sequence ID" value="NZ_VBVZ01000222.1"/>
</dbReference>
<evidence type="ECO:0000259" key="26">
    <source>
        <dbReference type="PROSITE" id="PS50110"/>
    </source>
</evidence>
<dbReference type="CDD" id="cd00130">
    <property type="entry name" value="PAS"/>
    <property type="match status" value="1"/>
</dbReference>
<dbReference type="InterPro" id="IPR049870">
    <property type="entry name" value="BvgS-like_periplasmic1"/>
</dbReference>
<dbReference type="SMART" id="SM00388">
    <property type="entry name" value="HisKA"/>
    <property type="match status" value="1"/>
</dbReference>
<dbReference type="PANTHER" id="PTHR43047:SF72">
    <property type="entry name" value="OSMOSENSING HISTIDINE PROTEIN KINASE SLN1"/>
    <property type="match status" value="1"/>
</dbReference>
<dbReference type="InterPro" id="IPR001789">
    <property type="entry name" value="Sig_transdc_resp-reg_receiver"/>
</dbReference>
<evidence type="ECO:0000313" key="31">
    <source>
        <dbReference type="Proteomes" id="UP000304941"/>
    </source>
</evidence>
<feature type="transmembrane region" description="Helical" evidence="24">
    <location>
        <begin position="534"/>
        <end position="555"/>
    </location>
</feature>
<dbReference type="SUPFAM" id="SSF53850">
    <property type="entry name" value="Periplasmic binding protein-like II"/>
    <property type="match status" value="2"/>
</dbReference>
<dbReference type="InterPro" id="IPR036890">
    <property type="entry name" value="HATPase_C_sf"/>
</dbReference>
<dbReference type="Gene3D" id="3.40.190.10">
    <property type="entry name" value="Periplasmic binding protein-like II"/>
    <property type="match status" value="4"/>
</dbReference>
<evidence type="ECO:0000256" key="7">
    <source>
        <dbReference type="ARBA" id="ARBA00022553"/>
    </source>
</evidence>
<dbReference type="SUPFAM" id="SSF55874">
    <property type="entry name" value="ATPase domain of HSP90 chaperone/DNA topoisomerase II/histidine kinase"/>
    <property type="match status" value="1"/>
</dbReference>
<dbReference type="SUPFAM" id="SSF55785">
    <property type="entry name" value="PYP-like sensor domain (PAS domain)"/>
    <property type="match status" value="1"/>
</dbReference>
<dbReference type="Gene3D" id="1.20.120.160">
    <property type="entry name" value="HPT domain"/>
    <property type="match status" value="1"/>
</dbReference>
<evidence type="ECO:0000259" key="29">
    <source>
        <dbReference type="PROSITE" id="PS50894"/>
    </source>
</evidence>
<proteinExistence type="predicted"/>
<dbReference type="InterPro" id="IPR008207">
    <property type="entry name" value="Sig_transdc_His_kin_Hpt_dom"/>
</dbReference>
<feature type="domain" description="Response regulatory" evidence="26">
    <location>
        <begin position="962"/>
        <end position="1081"/>
    </location>
</feature>
<gene>
    <name evidence="30" type="ORF">FEM54_16025</name>
</gene>
<dbReference type="CDD" id="cd17546">
    <property type="entry name" value="REC_hyHK_CKI1_RcsC-like"/>
    <property type="match status" value="1"/>
</dbReference>
<evidence type="ECO:0000256" key="11">
    <source>
        <dbReference type="ARBA" id="ARBA00022741"/>
    </source>
</evidence>
<evidence type="ECO:0000256" key="23">
    <source>
        <dbReference type="PROSITE-ProRule" id="PRU00169"/>
    </source>
</evidence>
<protein>
    <recommendedName>
        <fullName evidence="3">histidine kinase</fullName>
        <ecNumber evidence="3">2.7.13.3</ecNumber>
    </recommendedName>
</protein>
<name>A0ABY2U8S8_9PSED</name>
<sequence length="1208" mass="133678">MKGLVWAGAFLWVFSSSIYADHSARVAEPLTLLGRSHSSVQMLGLDEADWRWLRTKGVLTLGTSKTASAPFELTSSEREYEGLTADYVELLGDLLHVTIKVQRYRNRAELIEALKTGQVDMVGALEATELSDPQLTQSIAYFDDPSVLVAPISNARGLPAKLTGLRLAMLDQYMTPAEVALLYPYATLQTYPTAFDAMTALAFGQADIYLGGGIGANYLINRNHFADLQFLSFVDDKSGAFGFVMNREDTRLLQLVNRALSAVSHEEKNRITRRWKASAVSVHGREEIQFDDAEQHWLNNHPQIKVAVMDGNPPMSFYDQNKKFRGISADLLEKISQRIPITFDIVIGKSNDELIDLVLAGKADVVATFHTSHKRLLFTRPYWTSPYVLSTRIGTDAPGNLNELSGKSLSLVAKSPMAEYLSIYHPGIKVVQSVNAADSMSMLVAGKVDAALSPLISAQYLITNYYRDRLRMIGAIGSRPAQLALGTSRGEPELYSILDKVMVSIPLDEIDEMTNRWFGNAVVENNYWDTNRSVMFQGFAVVVTLLIVAFCWVAYLRRLIRKRVTAEQQLNEQMAFMRVLIDSLPHPIYVRDRHAQLMSCNTQYLLALGVSRDDVLGKGVIDGLGDKSPYARVLEQEYFEVIQSGEPRIRDRLMFVAQGQEIMAYHWILPFRGNDGDIKGIIAGWIDISERDRLNGELQAAKLDAENANRAKTTFLATMSHEIRTPMNAIVGMLELAMKKADQGALDRFAIEVAFGAAQGLLGLIGDILDVVRIESGRLELAPQRAAFKPLVESVVRVFEGLARQKELNLLVEFDTQADRDVYIDPLRFKQILSNLLSNAIKFTHEGKVVVSVQAQLSQSADQLTVRVQVRDNGAGISKEDQEQLFLPFSQAGSPGEGQQGGSGLGLMISRTLCELMHGELSLHSVLGIGTQIDVVLTLPVLERIALVAQEIEAGIAGKVLNVLVVDDYPANRLLLQQQLAYLGHNVSDEPDGAHGLRAWRNGHFDVVITDCNMPVMNGYELVRHIRAEEQRTDASRCLVLGFTANAQADEIDRCLAAGMDDCLFKPISMQDLAARLLPVDPIFVRGISEESSLGGLDGVDLTSLEQLTYGDRASIVHLLKDLAKSNDEDLSRLVKLFSEGDLAGIADLTHRIKGGARIIKAQRLIQCCERVQTDCNNLDHDRLTQSVDALHQAMEALAQTLEERVDA</sequence>
<evidence type="ECO:0000256" key="22">
    <source>
        <dbReference type="PROSITE-ProRule" id="PRU00110"/>
    </source>
</evidence>
<dbReference type="Gene3D" id="3.30.450.20">
    <property type="entry name" value="PAS domain"/>
    <property type="match status" value="1"/>
</dbReference>
<comment type="subcellular location">
    <subcellularLocation>
        <location evidence="2">Cell inner membrane</location>
        <topology evidence="2">Multi-pass membrane protein</topology>
    </subcellularLocation>
</comment>
<dbReference type="InterPro" id="IPR011006">
    <property type="entry name" value="CheY-like_superfamily"/>
</dbReference>
<evidence type="ECO:0000256" key="4">
    <source>
        <dbReference type="ARBA" id="ARBA00022448"/>
    </source>
</evidence>
<keyword evidence="18" id="KW-0675">Receptor</keyword>
<feature type="domain" description="Histidine kinase" evidence="25">
    <location>
        <begin position="718"/>
        <end position="941"/>
    </location>
</feature>
<dbReference type="InterPro" id="IPR019594">
    <property type="entry name" value="Glu/Gly-bd"/>
</dbReference>
<keyword evidence="7 23" id="KW-0597">Phosphoprotein</keyword>
<dbReference type="Gene3D" id="3.40.50.2300">
    <property type="match status" value="1"/>
</dbReference>
<keyword evidence="16" id="KW-0406">Ion transport</keyword>
<keyword evidence="14 24" id="KW-1133">Transmembrane helix</keyword>
<dbReference type="Gene3D" id="1.10.287.130">
    <property type="match status" value="1"/>
</dbReference>
<dbReference type="InterPro" id="IPR000014">
    <property type="entry name" value="PAS"/>
</dbReference>
<dbReference type="SUPFAM" id="SSF47384">
    <property type="entry name" value="Homodimeric domain of signal transducing histidine kinase"/>
    <property type="match status" value="1"/>
</dbReference>
<feature type="modified residue" description="4-aspartylphosphate" evidence="23">
    <location>
        <position position="1011"/>
    </location>
</feature>
<dbReference type="NCBIfam" id="TIGR00229">
    <property type="entry name" value="sensory_box"/>
    <property type="match status" value="1"/>
</dbReference>
<keyword evidence="6" id="KW-0997">Cell inner membrane</keyword>
<keyword evidence="11" id="KW-0547">Nucleotide-binding</keyword>
<dbReference type="Pfam" id="PF00072">
    <property type="entry name" value="Response_reg"/>
    <property type="match status" value="1"/>
</dbReference>
<evidence type="ECO:0000256" key="12">
    <source>
        <dbReference type="ARBA" id="ARBA00022777"/>
    </source>
</evidence>
<keyword evidence="4" id="KW-0813">Transport</keyword>
<dbReference type="SMART" id="SM00062">
    <property type="entry name" value="PBPb"/>
    <property type="match status" value="2"/>
</dbReference>
<evidence type="ECO:0000259" key="28">
    <source>
        <dbReference type="PROSITE" id="PS50113"/>
    </source>
</evidence>
<dbReference type="Pfam" id="PF01627">
    <property type="entry name" value="Hpt"/>
    <property type="match status" value="1"/>
</dbReference>
<evidence type="ECO:0000256" key="15">
    <source>
        <dbReference type="ARBA" id="ARBA00023012"/>
    </source>
</evidence>
<evidence type="ECO:0000256" key="9">
    <source>
        <dbReference type="ARBA" id="ARBA00022692"/>
    </source>
</evidence>
<evidence type="ECO:0000256" key="6">
    <source>
        <dbReference type="ARBA" id="ARBA00022519"/>
    </source>
</evidence>
<dbReference type="InterPro" id="IPR000700">
    <property type="entry name" value="PAS-assoc_C"/>
</dbReference>
<dbReference type="CDD" id="cd00088">
    <property type="entry name" value="HPT"/>
    <property type="match status" value="1"/>
</dbReference>
<keyword evidence="19" id="KW-0325">Glycoprotein</keyword>
<evidence type="ECO:0000256" key="18">
    <source>
        <dbReference type="ARBA" id="ARBA00023170"/>
    </source>
</evidence>
<keyword evidence="5" id="KW-1003">Cell membrane</keyword>
<dbReference type="EMBL" id="VBVZ01000222">
    <property type="protein sequence ID" value="TLG90789.1"/>
    <property type="molecule type" value="Genomic_DNA"/>
</dbReference>
<comment type="caution">
    <text evidence="30">The sequence shown here is derived from an EMBL/GenBank/DDBJ whole genome shotgun (WGS) entry which is preliminary data.</text>
</comment>
<dbReference type="SUPFAM" id="SSF47226">
    <property type="entry name" value="Histidine-containing phosphotransfer domain, HPT domain"/>
    <property type="match status" value="1"/>
</dbReference>
<evidence type="ECO:0000256" key="24">
    <source>
        <dbReference type="SAM" id="Phobius"/>
    </source>
</evidence>
<feature type="domain" description="HPt" evidence="29">
    <location>
        <begin position="1112"/>
        <end position="1205"/>
    </location>
</feature>
<dbReference type="CDD" id="cd13707">
    <property type="entry name" value="PBP2_BvgS_D2"/>
    <property type="match status" value="1"/>
</dbReference>
<evidence type="ECO:0000256" key="3">
    <source>
        <dbReference type="ARBA" id="ARBA00012438"/>
    </source>
</evidence>
<evidence type="ECO:0000256" key="1">
    <source>
        <dbReference type="ARBA" id="ARBA00000085"/>
    </source>
</evidence>
<dbReference type="InterPro" id="IPR003661">
    <property type="entry name" value="HisK_dim/P_dom"/>
</dbReference>
<dbReference type="InterPro" id="IPR005467">
    <property type="entry name" value="His_kinase_dom"/>
</dbReference>
<dbReference type="InterPro" id="IPR049871">
    <property type="entry name" value="BvgS-like_periplasmic2"/>
</dbReference>
<feature type="domain" description="PAC" evidence="28">
    <location>
        <begin position="643"/>
        <end position="700"/>
    </location>
</feature>
<evidence type="ECO:0000256" key="5">
    <source>
        <dbReference type="ARBA" id="ARBA00022475"/>
    </source>
</evidence>
<keyword evidence="17 24" id="KW-0472">Membrane</keyword>
<dbReference type="SMART" id="SM00387">
    <property type="entry name" value="HATPase_c"/>
    <property type="match status" value="1"/>
</dbReference>
<keyword evidence="21" id="KW-0407">Ion channel</keyword>
<evidence type="ECO:0000256" key="19">
    <source>
        <dbReference type="ARBA" id="ARBA00023180"/>
    </source>
</evidence>
<evidence type="ECO:0000256" key="8">
    <source>
        <dbReference type="ARBA" id="ARBA00022679"/>
    </source>
</evidence>
<dbReference type="SMART" id="SM00091">
    <property type="entry name" value="PAS"/>
    <property type="match status" value="1"/>
</dbReference>
<dbReference type="PROSITE" id="PS50109">
    <property type="entry name" value="HIS_KIN"/>
    <property type="match status" value="1"/>
</dbReference>
<dbReference type="PROSITE" id="PS50110">
    <property type="entry name" value="RESPONSE_REGULATORY"/>
    <property type="match status" value="1"/>
</dbReference>
<dbReference type="PROSITE" id="PS50894">
    <property type="entry name" value="HPT"/>
    <property type="match status" value="1"/>
</dbReference>
<evidence type="ECO:0000256" key="13">
    <source>
        <dbReference type="ARBA" id="ARBA00022840"/>
    </source>
</evidence>
<dbReference type="InterPro" id="IPR036097">
    <property type="entry name" value="HisK_dim/P_sf"/>
</dbReference>
<dbReference type="Pfam" id="PF00497">
    <property type="entry name" value="SBP_bac_3"/>
    <property type="match status" value="2"/>
</dbReference>
<dbReference type="InterPro" id="IPR003594">
    <property type="entry name" value="HATPase_dom"/>
</dbReference>
<keyword evidence="9 24" id="KW-0812">Transmembrane</keyword>
<evidence type="ECO:0000256" key="21">
    <source>
        <dbReference type="ARBA" id="ARBA00023303"/>
    </source>
</evidence>
<dbReference type="Proteomes" id="UP000304941">
    <property type="component" value="Unassembled WGS sequence"/>
</dbReference>
<dbReference type="InterPro" id="IPR035965">
    <property type="entry name" value="PAS-like_dom_sf"/>
</dbReference>
<dbReference type="CDD" id="cd00082">
    <property type="entry name" value="HisKA"/>
    <property type="match status" value="1"/>
</dbReference>
<feature type="modified residue" description="Phosphohistidine" evidence="22">
    <location>
        <position position="1151"/>
    </location>
</feature>
<keyword evidence="10" id="KW-0732">Signal</keyword>
<dbReference type="EC" id="2.7.13.3" evidence="3"/>
<keyword evidence="13" id="KW-0067">ATP-binding</keyword>
<accession>A0ABY2U8S8</accession>
<keyword evidence="20" id="KW-1071">Ligand-gated ion channel</keyword>
<dbReference type="SMART" id="SM00448">
    <property type="entry name" value="REC"/>
    <property type="match status" value="1"/>
</dbReference>
<dbReference type="CDD" id="cd13705">
    <property type="entry name" value="PBP2_BvgS_D1"/>
    <property type="match status" value="1"/>
</dbReference>
<dbReference type="SMART" id="SM00918">
    <property type="entry name" value="Lig_chan-Glu_bd"/>
    <property type="match status" value="1"/>
</dbReference>
<comment type="catalytic activity">
    <reaction evidence="1">
        <text>ATP + protein L-histidine = ADP + protein N-phospho-L-histidine.</text>
        <dbReference type="EC" id="2.7.13.3"/>
    </reaction>
</comment>
<evidence type="ECO:0000256" key="10">
    <source>
        <dbReference type="ARBA" id="ARBA00022729"/>
    </source>
</evidence>
<dbReference type="InterPro" id="IPR036641">
    <property type="entry name" value="HPT_dom_sf"/>
</dbReference>
<evidence type="ECO:0000256" key="20">
    <source>
        <dbReference type="ARBA" id="ARBA00023286"/>
    </source>
</evidence>
<evidence type="ECO:0000256" key="14">
    <source>
        <dbReference type="ARBA" id="ARBA00022989"/>
    </source>
</evidence>
<evidence type="ECO:0000256" key="2">
    <source>
        <dbReference type="ARBA" id="ARBA00004429"/>
    </source>
</evidence>
<dbReference type="InterPro" id="IPR001638">
    <property type="entry name" value="Solute-binding_3/MltF_N"/>
</dbReference>
<dbReference type="SMART" id="SM00073">
    <property type="entry name" value="HPT"/>
    <property type="match status" value="1"/>
</dbReference>
<keyword evidence="8" id="KW-0808">Transferase</keyword>
<reference evidence="30 31" key="1">
    <citation type="submission" date="2019-05" db="EMBL/GenBank/DDBJ databases">
        <title>Pseudomonas edaphica sp. nov., isolated from rhizospheric soil of Cistus ladanifer L. in Spain.</title>
        <authorList>
            <person name="Peix A."/>
        </authorList>
    </citation>
    <scope>NUCLEOTIDE SEQUENCE [LARGE SCALE GENOMIC DNA]</scope>
    <source>
        <strain evidence="30 31">RD25</strain>
    </source>
</reference>
<dbReference type="PROSITE" id="PS50113">
    <property type="entry name" value="PAC"/>
    <property type="match status" value="1"/>
</dbReference>
<keyword evidence="12" id="KW-0418">Kinase</keyword>
<keyword evidence="31" id="KW-1185">Reference proteome</keyword>
<evidence type="ECO:0000256" key="16">
    <source>
        <dbReference type="ARBA" id="ARBA00023065"/>
    </source>
</evidence>
<dbReference type="Pfam" id="PF02518">
    <property type="entry name" value="HATPase_c"/>
    <property type="match status" value="1"/>
</dbReference>
<dbReference type="Pfam" id="PF00512">
    <property type="entry name" value="HisKA"/>
    <property type="match status" value="1"/>
</dbReference>